<organism evidence="5 6">
    <name type="scientific">Sphaerisporangium siamense</name>
    <dbReference type="NCBI Taxonomy" id="795645"/>
    <lineage>
        <taxon>Bacteria</taxon>
        <taxon>Bacillati</taxon>
        <taxon>Actinomycetota</taxon>
        <taxon>Actinomycetes</taxon>
        <taxon>Streptosporangiales</taxon>
        <taxon>Streptosporangiaceae</taxon>
        <taxon>Sphaerisporangium</taxon>
    </lineage>
</organism>
<dbReference type="AlphaFoldDB" id="A0A7W7D6E0"/>
<protein>
    <submittedName>
        <fullName evidence="5">GntR family transcriptional regulator</fullName>
    </submittedName>
</protein>
<dbReference type="PROSITE" id="PS50949">
    <property type="entry name" value="HTH_GNTR"/>
    <property type="match status" value="1"/>
</dbReference>
<dbReference type="SMART" id="SM00345">
    <property type="entry name" value="HTH_GNTR"/>
    <property type="match status" value="1"/>
</dbReference>
<dbReference type="RefSeq" id="WP_221482307.1">
    <property type="nucleotide sequence ID" value="NZ_BOOV01000046.1"/>
</dbReference>
<comment type="caution">
    <text evidence="5">The sequence shown here is derived from an EMBL/GenBank/DDBJ whole genome shotgun (WGS) entry which is preliminary data.</text>
</comment>
<dbReference type="InterPro" id="IPR000524">
    <property type="entry name" value="Tscrpt_reg_HTH_GntR"/>
</dbReference>
<dbReference type="EMBL" id="JACHND010000001">
    <property type="protein sequence ID" value="MBB4701085.1"/>
    <property type="molecule type" value="Genomic_DNA"/>
</dbReference>
<dbReference type="GO" id="GO:0003677">
    <property type="term" value="F:DNA binding"/>
    <property type="evidence" value="ECO:0007669"/>
    <property type="project" value="UniProtKB-KW"/>
</dbReference>
<gene>
    <name evidence="5" type="ORF">BJ982_002629</name>
</gene>
<proteinExistence type="predicted"/>
<dbReference type="GO" id="GO:0003700">
    <property type="term" value="F:DNA-binding transcription factor activity"/>
    <property type="evidence" value="ECO:0007669"/>
    <property type="project" value="InterPro"/>
</dbReference>
<keyword evidence="1" id="KW-0805">Transcription regulation</keyword>
<dbReference type="Gene3D" id="1.10.10.10">
    <property type="entry name" value="Winged helix-like DNA-binding domain superfamily/Winged helix DNA-binding domain"/>
    <property type="match status" value="1"/>
</dbReference>
<evidence type="ECO:0000256" key="2">
    <source>
        <dbReference type="ARBA" id="ARBA00023125"/>
    </source>
</evidence>
<dbReference type="CDD" id="cd07377">
    <property type="entry name" value="WHTH_GntR"/>
    <property type="match status" value="1"/>
</dbReference>
<dbReference type="InterPro" id="IPR036390">
    <property type="entry name" value="WH_DNA-bd_sf"/>
</dbReference>
<dbReference type="InterPro" id="IPR036388">
    <property type="entry name" value="WH-like_DNA-bd_sf"/>
</dbReference>
<dbReference type="PANTHER" id="PTHR38445:SF7">
    <property type="entry name" value="GNTR-FAMILY TRANSCRIPTIONAL REGULATOR"/>
    <property type="match status" value="1"/>
</dbReference>
<dbReference type="SUPFAM" id="SSF46785">
    <property type="entry name" value="Winged helix' DNA-binding domain"/>
    <property type="match status" value="1"/>
</dbReference>
<evidence type="ECO:0000256" key="3">
    <source>
        <dbReference type="ARBA" id="ARBA00023163"/>
    </source>
</evidence>
<sequence>MEFHLDRGSGVATYLQLVHQVKHALRLGTLVPGDRLPTAKEVVEKLAINPNTVLKAYRELEREGLVTARPGQGTFVERTLGGASLAEHARLRRDLLRWVRTAREAGLDQEDVQALIASAVGEAFRDHQQEPATRKDEIA</sequence>
<keyword evidence="3" id="KW-0804">Transcription</keyword>
<feature type="domain" description="HTH gntR-type" evidence="4">
    <location>
        <begin position="11"/>
        <end position="79"/>
    </location>
</feature>
<name>A0A7W7D6E0_9ACTN</name>
<dbReference type="Proteomes" id="UP000542210">
    <property type="component" value="Unassembled WGS sequence"/>
</dbReference>
<evidence type="ECO:0000259" key="4">
    <source>
        <dbReference type="PROSITE" id="PS50949"/>
    </source>
</evidence>
<evidence type="ECO:0000256" key="1">
    <source>
        <dbReference type="ARBA" id="ARBA00023015"/>
    </source>
</evidence>
<dbReference type="Pfam" id="PF00392">
    <property type="entry name" value="GntR"/>
    <property type="match status" value="1"/>
</dbReference>
<reference evidence="5 6" key="1">
    <citation type="submission" date="2020-08" db="EMBL/GenBank/DDBJ databases">
        <title>Sequencing the genomes of 1000 actinobacteria strains.</title>
        <authorList>
            <person name="Klenk H.-P."/>
        </authorList>
    </citation>
    <scope>NUCLEOTIDE SEQUENCE [LARGE SCALE GENOMIC DNA]</scope>
    <source>
        <strain evidence="5 6">DSM 45784</strain>
    </source>
</reference>
<evidence type="ECO:0000313" key="6">
    <source>
        <dbReference type="Proteomes" id="UP000542210"/>
    </source>
</evidence>
<accession>A0A7W7D6E0</accession>
<keyword evidence="6" id="KW-1185">Reference proteome</keyword>
<evidence type="ECO:0000313" key="5">
    <source>
        <dbReference type="EMBL" id="MBB4701085.1"/>
    </source>
</evidence>
<keyword evidence="2" id="KW-0238">DNA-binding</keyword>
<dbReference type="PANTHER" id="PTHR38445">
    <property type="entry name" value="HTH-TYPE TRANSCRIPTIONAL REPRESSOR YTRA"/>
    <property type="match status" value="1"/>
</dbReference>